<name>A0ABV6LQT6_9BACI</name>
<dbReference type="EMBL" id="JBHLTP010000011">
    <property type="protein sequence ID" value="MFC0524689.1"/>
    <property type="molecule type" value="Genomic_DNA"/>
</dbReference>
<evidence type="ECO:0000313" key="2">
    <source>
        <dbReference type="Proteomes" id="UP001589836"/>
    </source>
</evidence>
<evidence type="ECO:0000313" key="1">
    <source>
        <dbReference type="EMBL" id="MFC0524689.1"/>
    </source>
</evidence>
<dbReference type="Gene3D" id="4.10.280.10">
    <property type="entry name" value="Helix-loop-helix DNA-binding domain"/>
    <property type="match status" value="1"/>
</dbReference>
<dbReference type="InterPro" id="IPR018540">
    <property type="entry name" value="Spo0E-like"/>
</dbReference>
<dbReference type="Pfam" id="PF09388">
    <property type="entry name" value="SpoOE-like"/>
    <property type="match status" value="1"/>
</dbReference>
<gene>
    <name evidence="1" type="ORF">ACFFGV_14015</name>
</gene>
<dbReference type="Proteomes" id="UP001589836">
    <property type="component" value="Unassembled WGS sequence"/>
</dbReference>
<dbReference type="InterPro" id="IPR037208">
    <property type="entry name" value="Spo0E-like_sf"/>
</dbReference>
<protein>
    <submittedName>
        <fullName evidence="1">Aspartyl-phosphate phosphatase Spo0E family protein</fullName>
    </submittedName>
</protein>
<organism evidence="1 2">
    <name type="scientific">Pontibacillus salicampi</name>
    <dbReference type="NCBI Taxonomy" id="1449801"/>
    <lineage>
        <taxon>Bacteria</taxon>
        <taxon>Bacillati</taxon>
        <taxon>Bacillota</taxon>
        <taxon>Bacilli</taxon>
        <taxon>Bacillales</taxon>
        <taxon>Bacillaceae</taxon>
        <taxon>Pontibacillus</taxon>
    </lineage>
</organism>
<dbReference type="InterPro" id="IPR036638">
    <property type="entry name" value="HLH_DNA-bd_sf"/>
</dbReference>
<proteinExistence type="predicted"/>
<dbReference type="SUPFAM" id="SSF140500">
    <property type="entry name" value="BAS1536-like"/>
    <property type="match status" value="1"/>
</dbReference>
<dbReference type="RefSeq" id="WP_377348920.1">
    <property type="nucleotide sequence ID" value="NZ_JBHLTP010000011.1"/>
</dbReference>
<keyword evidence="2" id="KW-1185">Reference proteome</keyword>
<sequence length="64" mass="7499">MNTMNLIDEKTSTEEIRNRITNLRSMMIEVGSIYGLDHNKTIAISQKLDVYIMEIQKRNSYDFA</sequence>
<reference evidence="1 2" key="1">
    <citation type="submission" date="2024-09" db="EMBL/GenBank/DDBJ databases">
        <authorList>
            <person name="Sun Q."/>
            <person name="Mori K."/>
        </authorList>
    </citation>
    <scope>NUCLEOTIDE SEQUENCE [LARGE SCALE GENOMIC DNA]</scope>
    <source>
        <strain evidence="1 2">NCAIM B.02529</strain>
    </source>
</reference>
<accession>A0ABV6LQT6</accession>
<comment type="caution">
    <text evidence="1">The sequence shown here is derived from an EMBL/GenBank/DDBJ whole genome shotgun (WGS) entry which is preliminary data.</text>
</comment>